<evidence type="ECO:0000313" key="2">
    <source>
        <dbReference type="Proteomes" id="UP000790709"/>
    </source>
</evidence>
<proteinExistence type="predicted"/>
<protein>
    <submittedName>
        <fullName evidence="1">Uncharacterized protein</fullName>
    </submittedName>
</protein>
<name>A0ACB8BXW6_9AGAM</name>
<keyword evidence="2" id="KW-1185">Reference proteome</keyword>
<gene>
    <name evidence="1" type="ORF">BV22DRAFT_1191322</name>
</gene>
<reference evidence="1" key="1">
    <citation type="journal article" date="2021" name="New Phytol.">
        <title>Evolutionary innovations through gain and loss of genes in the ectomycorrhizal Boletales.</title>
        <authorList>
            <person name="Wu G."/>
            <person name="Miyauchi S."/>
            <person name="Morin E."/>
            <person name="Kuo A."/>
            <person name="Drula E."/>
            <person name="Varga T."/>
            <person name="Kohler A."/>
            <person name="Feng B."/>
            <person name="Cao Y."/>
            <person name="Lipzen A."/>
            <person name="Daum C."/>
            <person name="Hundley H."/>
            <person name="Pangilinan J."/>
            <person name="Johnson J."/>
            <person name="Barry K."/>
            <person name="LaButti K."/>
            <person name="Ng V."/>
            <person name="Ahrendt S."/>
            <person name="Min B."/>
            <person name="Choi I.G."/>
            <person name="Park H."/>
            <person name="Plett J.M."/>
            <person name="Magnuson J."/>
            <person name="Spatafora J.W."/>
            <person name="Nagy L.G."/>
            <person name="Henrissat B."/>
            <person name="Grigoriev I.V."/>
            <person name="Yang Z.L."/>
            <person name="Xu J."/>
            <person name="Martin F.M."/>
        </authorList>
    </citation>
    <scope>NUCLEOTIDE SEQUENCE</scope>
    <source>
        <strain evidence="1">KUC20120723A-06</strain>
    </source>
</reference>
<accession>A0ACB8BXW6</accession>
<sequence length="465" mass="50665">MSLGYINPLSASLSPRNPLELESAPPRHLYSTSIYFVSDMSSFKFKSIPFVKNALITEASLAVDSDLGAIPVVNDLPSDWSTPLVKKSFLSKFRGLKKDAAFKVGNVNLADLSYPASASSSPPQDFVCCVTRLDANVDKAHVKKCSSVSSIGQRVKKLVKATCRKKKEVVEMVAGKEVESVPYRHPVSQFDLSLSSVDADEELELNTTITSTPATDITARSPGLPLSPPGPLRKVLKYESPRVPAKCAPSEQGSATSGADSPTPTMADKYDFVFSFTVPKVFEDSEWSSPNASPGVFGATYDSADPLDQSYSSDSSSMASFPPPFYLITSPRSRLFDDCTHPPTPSPPPVPQKRKGIAAYIFTPKHIYTRIIDAHSFNPASTTSASTKTPVWSCAKIARSKEKLATRKSTRQILRDYFTKRTLRMVEARFAEREARFSWPSDGDSTCFAVSIILPCSEVVQATAL</sequence>
<comment type="caution">
    <text evidence="1">The sequence shown here is derived from an EMBL/GenBank/DDBJ whole genome shotgun (WGS) entry which is preliminary data.</text>
</comment>
<organism evidence="1 2">
    <name type="scientific">Leucogyrophana mollusca</name>
    <dbReference type="NCBI Taxonomy" id="85980"/>
    <lineage>
        <taxon>Eukaryota</taxon>
        <taxon>Fungi</taxon>
        <taxon>Dikarya</taxon>
        <taxon>Basidiomycota</taxon>
        <taxon>Agaricomycotina</taxon>
        <taxon>Agaricomycetes</taxon>
        <taxon>Agaricomycetidae</taxon>
        <taxon>Boletales</taxon>
        <taxon>Boletales incertae sedis</taxon>
        <taxon>Leucogyrophana</taxon>
    </lineage>
</organism>
<dbReference type="Proteomes" id="UP000790709">
    <property type="component" value="Unassembled WGS sequence"/>
</dbReference>
<dbReference type="EMBL" id="MU266333">
    <property type="protein sequence ID" value="KAH7930259.1"/>
    <property type="molecule type" value="Genomic_DNA"/>
</dbReference>
<evidence type="ECO:0000313" key="1">
    <source>
        <dbReference type="EMBL" id="KAH7930259.1"/>
    </source>
</evidence>